<evidence type="ECO:0000313" key="1">
    <source>
        <dbReference type="EMBL" id="MBS3647267.1"/>
    </source>
</evidence>
<dbReference type="AlphaFoldDB" id="A0A942I182"/>
<dbReference type="RefSeq" id="WP_188252824.1">
    <property type="nucleotide sequence ID" value="NZ_JABVCF010000001.1"/>
</dbReference>
<dbReference type="Proteomes" id="UP000680348">
    <property type="component" value="Unassembled WGS sequence"/>
</dbReference>
<protein>
    <submittedName>
        <fullName evidence="1">Uncharacterized protein</fullName>
    </submittedName>
</protein>
<sequence length="248" mass="28394">MKAESPLASIRCLLEQSETDFQTVDSVYAELARMFAVQQDATAEWLLETLFRRHSNLYLIHYLQALALEYVTARESSWQGERGRTVYGIPRLLAYDPQRLETPLLDIRERNLEMYGQMPHLWMMDGSVHFLRGDLELARKAFKYAAELADRQDRPLQRMYLGAYSVEAHKSETPPPSSEHASFAMHRRHDFPVTILIGADMVYLRNFAPRMVESVDGKGVGIHFHVINPEHDVDTIVPGFAGLSTESI</sequence>
<name>A0A942I182_9HYPH</name>
<comment type="caution">
    <text evidence="1">The sequence shown here is derived from an EMBL/GenBank/DDBJ whole genome shotgun (WGS) entry which is preliminary data.</text>
</comment>
<organism evidence="1 2">
    <name type="scientific">Pseudaminobacter soli</name>
    <name type="common">ex Zhang et al. 2022</name>
    <dbReference type="NCBI Taxonomy" id="2831468"/>
    <lineage>
        <taxon>Bacteria</taxon>
        <taxon>Pseudomonadati</taxon>
        <taxon>Pseudomonadota</taxon>
        <taxon>Alphaproteobacteria</taxon>
        <taxon>Hyphomicrobiales</taxon>
        <taxon>Phyllobacteriaceae</taxon>
        <taxon>Pseudaminobacter</taxon>
    </lineage>
</organism>
<accession>A0A942I182</accession>
<proteinExistence type="predicted"/>
<dbReference type="EMBL" id="JAGWCR010000001">
    <property type="protein sequence ID" value="MBS3647267.1"/>
    <property type="molecule type" value="Genomic_DNA"/>
</dbReference>
<evidence type="ECO:0000313" key="2">
    <source>
        <dbReference type="Proteomes" id="UP000680348"/>
    </source>
</evidence>
<gene>
    <name evidence="1" type="ORF">KEU06_01325</name>
</gene>
<reference evidence="1" key="1">
    <citation type="submission" date="2021-04" db="EMBL/GenBank/DDBJ databases">
        <title>Pseudaminobacter soli sp. nov., isolated from paddy soil contaminated by heavy metals.</title>
        <authorList>
            <person name="Zhang K."/>
        </authorList>
    </citation>
    <scope>NUCLEOTIDE SEQUENCE</scope>
    <source>
        <strain evidence="1">19-2017</strain>
    </source>
</reference>
<keyword evidence="2" id="KW-1185">Reference proteome</keyword>